<evidence type="ECO:0000259" key="2">
    <source>
        <dbReference type="Pfam" id="PF14343"/>
    </source>
</evidence>
<name>A0A069RHR3_PEPLI</name>
<dbReference type="InterPro" id="IPR025748">
    <property type="entry name" value="PrcB_C_dom"/>
</dbReference>
<proteinExistence type="predicted"/>
<evidence type="ECO:0000313" key="4">
    <source>
        <dbReference type="Proteomes" id="UP000027946"/>
    </source>
</evidence>
<keyword evidence="1" id="KW-0732">Signal</keyword>
<evidence type="ECO:0000256" key="1">
    <source>
        <dbReference type="SAM" id="SignalP"/>
    </source>
</evidence>
<reference evidence="3 4" key="1">
    <citation type="submission" date="2014-03" db="EMBL/GenBank/DDBJ databases">
        <title>Genome sequence of Clostridium litorale W6, DSM 5388.</title>
        <authorList>
            <person name="Poehlein A."/>
            <person name="Jagirdar A."/>
            <person name="Khonsari B."/>
            <person name="Chibani C.M."/>
            <person name="Gutierrez Gutierrez D.A."/>
            <person name="Davydova E."/>
            <person name="Alghaithi H.S."/>
            <person name="Nair K.P."/>
            <person name="Dhamotharan K."/>
            <person name="Chandran L."/>
            <person name="G W."/>
            <person name="Daniel R."/>
        </authorList>
    </citation>
    <scope>NUCLEOTIDE SEQUENCE [LARGE SCALE GENOMIC DNA]</scope>
    <source>
        <strain evidence="3 4">W6</strain>
    </source>
</reference>
<dbReference type="eggNOG" id="ENOG5032XF4">
    <property type="taxonomic scope" value="Bacteria"/>
</dbReference>
<feature type="signal peptide" evidence="1">
    <location>
        <begin position="1"/>
        <end position="19"/>
    </location>
</feature>
<sequence length="219" mass="24142">MKKILGLFMAILLMLVVFTGCDDTNGNGTPDETVDTKVEFEVISDMDSLPDHLSQMVEAAKKNRGYIVYPEEGHSYVAVLMGEKSTAGYSVDIESVKGTDGSIIIEVAEKSPGEAAAQVISYPFALIKVNSDIQSFRVEKTDGDAYEQIDLIKEAAGVLTGQIDNNSIEIKVDGEFNAFRLDEKTRERLDSIEDGSNVSIVYYENEYGQLMLMELEKAE</sequence>
<dbReference type="PROSITE" id="PS51257">
    <property type="entry name" value="PROKAR_LIPOPROTEIN"/>
    <property type="match status" value="1"/>
</dbReference>
<comment type="caution">
    <text evidence="3">The sequence shown here is derived from an EMBL/GenBank/DDBJ whole genome shotgun (WGS) entry which is preliminary data.</text>
</comment>
<accession>A0A069RHR3</accession>
<dbReference type="STRING" id="1121324.CLIT_4c01750"/>
<evidence type="ECO:0000313" key="3">
    <source>
        <dbReference type="EMBL" id="KDR96338.1"/>
    </source>
</evidence>
<gene>
    <name evidence="3" type="ORF">CLIT_4c01750</name>
</gene>
<dbReference type="OrthoDB" id="1809934at2"/>
<protein>
    <recommendedName>
        <fullName evidence="2">PrcB C-terminal domain-containing protein</fullName>
    </recommendedName>
</protein>
<keyword evidence="4" id="KW-1185">Reference proteome</keyword>
<organism evidence="3 4">
    <name type="scientific">Peptoclostridium litorale DSM 5388</name>
    <dbReference type="NCBI Taxonomy" id="1121324"/>
    <lineage>
        <taxon>Bacteria</taxon>
        <taxon>Bacillati</taxon>
        <taxon>Bacillota</taxon>
        <taxon>Clostridia</taxon>
        <taxon>Peptostreptococcales</taxon>
        <taxon>Peptoclostridiaceae</taxon>
        <taxon>Peptoclostridium</taxon>
    </lineage>
</organism>
<feature type="chain" id="PRO_5039142542" description="PrcB C-terminal domain-containing protein" evidence="1">
    <location>
        <begin position="20"/>
        <end position="219"/>
    </location>
</feature>
<dbReference type="AlphaFoldDB" id="A0A069RHR3"/>
<dbReference type="RefSeq" id="WP_038262172.1">
    <property type="nucleotide sequence ID" value="NZ_FSRH01000013.1"/>
</dbReference>
<dbReference type="EMBL" id="JJMM01000004">
    <property type="protein sequence ID" value="KDR96338.1"/>
    <property type="molecule type" value="Genomic_DNA"/>
</dbReference>
<dbReference type="Pfam" id="PF14343">
    <property type="entry name" value="PrcB_C"/>
    <property type="match status" value="1"/>
</dbReference>
<feature type="domain" description="PrcB C-terminal" evidence="2">
    <location>
        <begin position="76"/>
        <end position="130"/>
    </location>
</feature>
<dbReference type="Proteomes" id="UP000027946">
    <property type="component" value="Unassembled WGS sequence"/>
</dbReference>